<evidence type="ECO:0000256" key="2">
    <source>
        <dbReference type="SAM" id="SignalP"/>
    </source>
</evidence>
<dbReference type="PANTHER" id="PTHR33376:SF15">
    <property type="entry name" value="BLL6794 PROTEIN"/>
    <property type="match status" value="1"/>
</dbReference>
<dbReference type="Pfam" id="PF03480">
    <property type="entry name" value="DctP"/>
    <property type="match status" value="1"/>
</dbReference>
<dbReference type="InterPro" id="IPR018389">
    <property type="entry name" value="DctP_fam"/>
</dbReference>
<evidence type="ECO:0000256" key="1">
    <source>
        <dbReference type="ARBA" id="ARBA00022729"/>
    </source>
</evidence>
<organism evidence="3 4">
    <name type="scientific">Chelatococcus asaccharovorans</name>
    <dbReference type="NCBI Taxonomy" id="28210"/>
    <lineage>
        <taxon>Bacteria</taxon>
        <taxon>Pseudomonadati</taxon>
        <taxon>Pseudomonadota</taxon>
        <taxon>Alphaproteobacteria</taxon>
        <taxon>Hyphomicrobiales</taxon>
        <taxon>Chelatococcaceae</taxon>
        <taxon>Chelatococcus</taxon>
    </lineage>
</organism>
<gene>
    <name evidence="3" type="ORF">C7450_113167</name>
</gene>
<dbReference type="RefSeq" id="WP_170147469.1">
    <property type="nucleotide sequence ID" value="NZ_CAKNFM010000006.1"/>
</dbReference>
<dbReference type="GO" id="GO:0055085">
    <property type="term" value="P:transmembrane transport"/>
    <property type="evidence" value="ECO:0007669"/>
    <property type="project" value="InterPro"/>
</dbReference>
<dbReference type="EMBL" id="QJJK01000013">
    <property type="protein sequence ID" value="PXW53679.1"/>
    <property type="molecule type" value="Genomic_DNA"/>
</dbReference>
<evidence type="ECO:0000313" key="4">
    <source>
        <dbReference type="Proteomes" id="UP000248021"/>
    </source>
</evidence>
<comment type="caution">
    <text evidence="3">The sequence shown here is derived from an EMBL/GenBank/DDBJ whole genome shotgun (WGS) entry which is preliminary data.</text>
</comment>
<name>A0A2V3TVX5_9HYPH</name>
<feature type="chain" id="PRO_5041083423" evidence="2">
    <location>
        <begin position="27"/>
        <end position="335"/>
    </location>
</feature>
<keyword evidence="4" id="KW-1185">Reference proteome</keyword>
<dbReference type="CDD" id="cd13665">
    <property type="entry name" value="PBP2_TRAP_Dctp3_4"/>
    <property type="match status" value="1"/>
</dbReference>
<feature type="signal peptide" evidence="2">
    <location>
        <begin position="1"/>
        <end position="26"/>
    </location>
</feature>
<sequence length="335" mass="36552">MKSTLAKMICGLSLLFALSISEPAAAKTVLKVASFTPKTNTIFSCGVVPMLDELAALDDVTLEGYYGGGAFGNATQQYDQVARGITDMAFGITSYTEGQFPLTELITMPFAVGDLDSGTRILNDTILPEFLGAEWQDVKVIHLWMTSLYQIHTRKELKDPTNLSGLRIRSAGDVHLAAMQALGAQVSFIPSPQIYENLQKGVLDGIHGNWTTTIAFKVAEVTKHHYVTNMGTSIGFTVMNKKTYEALPADAKAIVDKHSGTQASIKTSRCFLTSDGKAIELAKNLGNVIHELTPEQRQKMADTVVPVIEKRLAELEARGLPARAVYDRIIEERSK</sequence>
<accession>A0A2V3TVX5</accession>
<dbReference type="Gene3D" id="3.40.190.170">
    <property type="entry name" value="Bacterial extracellular solute-binding protein, family 7"/>
    <property type="match status" value="1"/>
</dbReference>
<reference evidence="3 4" key="1">
    <citation type="submission" date="2018-05" db="EMBL/GenBank/DDBJ databases">
        <title>Genomic Encyclopedia of Type Strains, Phase IV (KMG-IV): sequencing the most valuable type-strain genomes for metagenomic binning, comparative biology and taxonomic classification.</title>
        <authorList>
            <person name="Goeker M."/>
        </authorList>
    </citation>
    <scope>NUCLEOTIDE SEQUENCE [LARGE SCALE GENOMIC DNA]</scope>
    <source>
        <strain evidence="3 4">DSM 6462</strain>
    </source>
</reference>
<proteinExistence type="predicted"/>
<dbReference type="AlphaFoldDB" id="A0A2V3TVX5"/>
<evidence type="ECO:0000313" key="3">
    <source>
        <dbReference type="EMBL" id="PXW53679.1"/>
    </source>
</evidence>
<dbReference type="PANTHER" id="PTHR33376">
    <property type="match status" value="1"/>
</dbReference>
<keyword evidence="1 2" id="KW-0732">Signal</keyword>
<dbReference type="InterPro" id="IPR038404">
    <property type="entry name" value="TRAP_DctP_sf"/>
</dbReference>
<dbReference type="Proteomes" id="UP000248021">
    <property type="component" value="Unassembled WGS sequence"/>
</dbReference>
<protein>
    <submittedName>
        <fullName evidence="3">TRAP-type C4-dicarboxylate transport system substrate-binding protein</fullName>
    </submittedName>
</protein>
<dbReference type="NCBIfam" id="NF037995">
    <property type="entry name" value="TRAP_S1"/>
    <property type="match status" value="1"/>
</dbReference>